<dbReference type="EMBL" id="CAMXCT010005668">
    <property type="protein sequence ID" value="CAI4012956.1"/>
    <property type="molecule type" value="Genomic_DNA"/>
</dbReference>
<keyword evidence="3" id="KW-1185">Reference proteome</keyword>
<dbReference type="Proteomes" id="UP001152797">
    <property type="component" value="Unassembled WGS sequence"/>
</dbReference>
<dbReference type="AlphaFoldDB" id="A0A9P1GGA3"/>
<sequence>MEYDEVKLLIAQELDRIRPGVAVRLRPSTGRRKNEIGVVFSLHGNGMAVVDFLGNWGYECPTFDLEVVEDPCAMEVEIISTLSECLTWEELFNASNHLTPPE</sequence>
<accession>A0A9P1GGA3</accession>
<dbReference type="EMBL" id="CAMXCT030005668">
    <property type="protein sequence ID" value="CAL4800268.1"/>
    <property type="molecule type" value="Genomic_DNA"/>
</dbReference>
<gene>
    <name evidence="1" type="ORF">C1SCF055_LOCUS37973</name>
</gene>
<reference evidence="2" key="2">
    <citation type="submission" date="2024-04" db="EMBL/GenBank/DDBJ databases">
        <authorList>
            <person name="Chen Y."/>
            <person name="Shah S."/>
            <person name="Dougan E. K."/>
            <person name="Thang M."/>
            <person name="Chan C."/>
        </authorList>
    </citation>
    <scope>NUCLEOTIDE SEQUENCE [LARGE SCALE GENOMIC DNA]</scope>
</reference>
<evidence type="ECO:0000313" key="1">
    <source>
        <dbReference type="EMBL" id="CAI4012956.1"/>
    </source>
</evidence>
<organism evidence="1">
    <name type="scientific">Cladocopium goreaui</name>
    <dbReference type="NCBI Taxonomy" id="2562237"/>
    <lineage>
        <taxon>Eukaryota</taxon>
        <taxon>Sar</taxon>
        <taxon>Alveolata</taxon>
        <taxon>Dinophyceae</taxon>
        <taxon>Suessiales</taxon>
        <taxon>Symbiodiniaceae</taxon>
        <taxon>Cladocopium</taxon>
    </lineage>
</organism>
<proteinExistence type="predicted"/>
<name>A0A9P1GGA3_9DINO</name>
<evidence type="ECO:0000313" key="2">
    <source>
        <dbReference type="EMBL" id="CAL1166331.1"/>
    </source>
</evidence>
<reference evidence="1" key="1">
    <citation type="submission" date="2022-10" db="EMBL/GenBank/DDBJ databases">
        <authorList>
            <person name="Chen Y."/>
            <person name="Dougan E. K."/>
            <person name="Chan C."/>
            <person name="Rhodes N."/>
            <person name="Thang M."/>
        </authorList>
    </citation>
    <scope>NUCLEOTIDE SEQUENCE</scope>
</reference>
<dbReference type="EMBL" id="CAMXCT020005668">
    <property type="protein sequence ID" value="CAL1166331.1"/>
    <property type="molecule type" value="Genomic_DNA"/>
</dbReference>
<evidence type="ECO:0000313" key="3">
    <source>
        <dbReference type="Proteomes" id="UP001152797"/>
    </source>
</evidence>
<protein>
    <submittedName>
        <fullName evidence="1">Uncharacterized protein</fullName>
    </submittedName>
</protein>
<dbReference type="OrthoDB" id="10610862at2759"/>
<comment type="caution">
    <text evidence="1">The sequence shown here is derived from an EMBL/GenBank/DDBJ whole genome shotgun (WGS) entry which is preliminary data.</text>
</comment>